<dbReference type="PANTHER" id="PTHR43788">
    <property type="entry name" value="DNA2/NAM7 HELICASE FAMILY MEMBER"/>
    <property type="match status" value="1"/>
</dbReference>
<dbReference type="Gene3D" id="3.40.960.10">
    <property type="entry name" value="VSR Endonuclease"/>
    <property type="match status" value="1"/>
</dbReference>
<dbReference type="InterPro" id="IPR021754">
    <property type="entry name" value="DUF3320"/>
</dbReference>
<accession>A0A852WY42</accession>
<gene>
    <name evidence="10" type="ORF">BJY17_001917</name>
</gene>
<dbReference type="Pfam" id="PF18741">
    <property type="entry name" value="MTES_1575"/>
    <property type="match status" value="1"/>
</dbReference>
<keyword evidence="2" id="KW-0547">Nucleotide-binding</keyword>
<proteinExistence type="inferred from homology"/>
<dbReference type="Pfam" id="PF13087">
    <property type="entry name" value="AAA_12"/>
    <property type="match status" value="1"/>
</dbReference>
<feature type="domain" description="DUF3320" evidence="6">
    <location>
        <begin position="1653"/>
        <end position="1701"/>
    </location>
</feature>
<dbReference type="InterPro" id="IPR050534">
    <property type="entry name" value="Coronavir_polyprotein_1ab"/>
</dbReference>
<organism evidence="10 11">
    <name type="scientific">Agromyces hippuratus</name>
    <dbReference type="NCBI Taxonomy" id="286438"/>
    <lineage>
        <taxon>Bacteria</taxon>
        <taxon>Bacillati</taxon>
        <taxon>Actinomycetota</taxon>
        <taxon>Actinomycetes</taxon>
        <taxon>Micrococcales</taxon>
        <taxon>Microbacteriaceae</taxon>
        <taxon>Agromyces</taxon>
    </lineage>
</organism>
<evidence type="ECO:0000259" key="9">
    <source>
        <dbReference type="Pfam" id="PF18741"/>
    </source>
</evidence>
<dbReference type="Pfam" id="PF13086">
    <property type="entry name" value="AAA_11"/>
    <property type="match status" value="1"/>
</dbReference>
<dbReference type="InterPro" id="IPR011335">
    <property type="entry name" value="Restrct_endonuc-II-like"/>
</dbReference>
<evidence type="ECO:0000256" key="1">
    <source>
        <dbReference type="ARBA" id="ARBA00007913"/>
    </source>
</evidence>
<dbReference type="GO" id="GO:0043139">
    <property type="term" value="F:5'-3' DNA helicase activity"/>
    <property type="evidence" value="ECO:0007669"/>
    <property type="project" value="TreeGrafter"/>
</dbReference>
<keyword evidence="10" id="KW-0255">Endonuclease</keyword>
<dbReference type="Pfam" id="PF11784">
    <property type="entry name" value="DUF3320"/>
    <property type="match status" value="1"/>
</dbReference>
<dbReference type="GO" id="GO:0016787">
    <property type="term" value="F:hydrolase activity"/>
    <property type="evidence" value="ECO:0007669"/>
    <property type="project" value="UniProtKB-KW"/>
</dbReference>
<dbReference type="SUPFAM" id="SSF52980">
    <property type="entry name" value="Restriction endonuclease-like"/>
    <property type="match status" value="1"/>
</dbReference>
<comment type="similarity">
    <text evidence="1">Belongs to the DNA2/NAM7 helicase family.</text>
</comment>
<dbReference type="InterPro" id="IPR049468">
    <property type="entry name" value="Restrct_endonuc-II-like_dom"/>
</dbReference>
<dbReference type="InterPro" id="IPR047187">
    <property type="entry name" value="SF1_C_Upf1"/>
</dbReference>
<evidence type="ECO:0000259" key="8">
    <source>
        <dbReference type="Pfam" id="PF13087"/>
    </source>
</evidence>
<dbReference type="GO" id="GO:0005524">
    <property type="term" value="F:ATP binding"/>
    <property type="evidence" value="ECO:0007669"/>
    <property type="project" value="UniProtKB-KW"/>
</dbReference>
<dbReference type="InterPro" id="IPR041677">
    <property type="entry name" value="DNA2/NAM7_AAA_11"/>
</dbReference>
<evidence type="ECO:0000256" key="4">
    <source>
        <dbReference type="ARBA" id="ARBA00022806"/>
    </source>
</evidence>
<dbReference type="FunFam" id="3.40.960.10:FF:000002">
    <property type="entry name" value="DNA helicase related protein"/>
    <property type="match status" value="1"/>
</dbReference>
<feature type="domain" description="DNA2/NAM7 helicase-like C-terminal" evidence="8">
    <location>
        <begin position="1261"/>
        <end position="1457"/>
    </location>
</feature>
<name>A0A852WY42_9MICO</name>
<evidence type="ECO:0000313" key="11">
    <source>
        <dbReference type="Proteomes" id="UP000549066"/>
    </source>
</evidence>
<dbReference type="Pfam" id="PF13195">
    <property type="entry name" value="DUF4011"/>
    <property type="match status" value="1"/>
</dbReference>
<comment type="caution">
    <text evidence="10">The sequence shown here is derived from an EMBL/GenBank/DDBJ whole genome shotgun (WGS) entry which is preliminary data.</text>
</comment>
<dbReference type="Gene3D" id="3.40.50.300">
    <property type="entry name" value="P-loop containing nucleotide triphosphate hydrolases"/>
    <property type="match status" value="3"/>
</dbReference>
<dbReference type="SUPFAM" id="SSF52540">
    <property type="entry name" value="P-loop containing nucleoside triphosphate hydrolases"/>
    <property type="match status" value="2"/>
</dbReference>
<dbReference type="Proteomes" id="UP000549066">
    <property type="component" value="Unassembled WGS sequence"/>
</dbReference>
<dbReference type="GO" id="GO:0004519">
    <property type="term" value="F:endonuclease activity"/>
    <property type="evidence" value="ECO:0007669"/>
    <property type="project" value="UniProtKB-KW"/>
</dbReference>
<dbReference type="CDD" id="cd18808">
    <property type="entry name" value="SF1_C_Upf1"/>
    <property type="match status" value="1"/>
</dbReference>
<protein>
    <submittedName>
        <fullName evidence="10">Very-short-patch-repair endonuclease</fullName>
    </submittedName>
</protein>
<dbReference type="InterPro" id="IPR025103">
    <property type="entry name" value="DUF4011"/>
</dbReference>
<evidence type="ECO:0000256" key="3">
    <source>
        <dbReference type="ARBA" id="ARBA00022801"/>
    </source>
</evidence>
<dbReference type="EMBL" id="JACCFI010000001">
    <property type="protein sequence ID" value="NYG21170.1"/>
    <property type="molecule type" value="Genomic_DNA"/>
</dbReference>
<feature type="domain" description="Restriction endonuclease type II-like" evidence="9">
    <location>
        <begin position="1503"/>
        <end position="1599"/>
    </location>
</feature>
<dbReference type="InterPro" id="IPR041679">
    <property type="entry name" value="DNA2/NAM7-like_C"/>
</dbReference>
<keyword evidence="11" id="KW-1185">Reference proteome</keyword>
<keyword evidence="4" id="KW-0347">Helicase</keyword>
<evidence type="ECO:0000259" key="6">
    <source>
        <dbReference type="Pfam" id="PF11784"/>
    </source>
</evidence>
<evidence type="ECO:0000313" key="10">
    <source>
        <dbReference type="EMBL" id="NYG21170.1"/>
    </source>
</evidence>
<dbReference type="RefSeq" id="WP_179551164.1">
    <property type="nucleotide sequence ID" value="NZ_JACCFI010000001.1"/>
</dbReference>
<dbReference type="PANTHER" id="PTHR43788:SF8">
    <property type="entry name" value="DNA-BINDING PROTEIN SMUBP-2"/>
    <property type="match status" value="1"/>
</dbReference>
<feature type="domain" description="DNA2/NAM7 helicase helicase" evidence="7">
    <location>
        <begin position="298"/>
        <end position="361"/>
    </location>
</feature>
<keyword evidence="10" id="KW-0540">Nuclease</keyword>
<dbReference type="FunFam" id="3.40.50.300:FF:002063">
    <property type="entry name" value="DNA helicase related protein"/>
    <property type="match status" value="1"/>
</dbReference>
<evidence type="ECO:0000256" key="5">
    <source>
        <dbReference type="ARBA" id="ARBA00022840"/>
    </source>
</evidence>
<keyword evidence="3" id="KW-0378">Hydrolase</keyword>
<reference evidence="10 11" key="1">
    <citation type="submission" date="2020-07" db="EMBL/GenBank/DDBJ databases">
        <title>Sequencing the genomes of 1000 actinobacteria strains.</title>
        <authorList>
            <person name="Klenk H.-P."/>
        </authorList>
    </citation>
    <scope>NUCLEOTIDE SEQUENCE [LARGE SCALE GENOMIC DNA]</scope>
    <source>
        <strain evidence="10 11">DSM 8598</strain>
    </source>
</reference>
<evidence type="ECO:0000256" key="2">
    <source>
        <dbReference type="ARBA" id="ARBA00022741"/>
    </source>
</evidence>
<sequence>MSHDQDKLRTALRQWRESLVNLSGRNKLLNYRATKASTLEFDRHTAEEVFGLISQGEGVYTVGTKPPVQKSTNDSDLEDEVLEVIEDFDYDRFPDHLFVDRTQLDVDRILKNLAAAARREYLDKGLNILYVAFGALRWKEESGDARRSPLLFIPVTLESDGPRQPHRLKVSNDDKAVNLALALKLREYGIELPASDLVDAAMESGGLQGALDLFRQLDFPDEWAVEDLASLSSFMFAKEAMFRDLEANESRILEHALLGAIADPRFDEGAAYLFDPVEESKIDEVAPPEVTPLVLDADSSQRVAVAAARQGRSFVLDGPPGTGKSQTISNIIGALINDGKRVLFVSEKAVALDVVRDRLSDRGLGSFVLELHSHKAARSEVAAGIARALDTRIAPARKVSPLAKPRAAEFRAQLSDYATAMNEAREPLKLSIHEAIGLIEATGVTEMLPPAEFAANAFDQATLEEIRSTAKAVERVWPVLLRGRSDGWFGIADTEGLPFAVESARAAAESLVRELDAFESRSRFGLDKMSSWRGVHDLIGTFHARAEHGLDWLTVESFGVVERNAEAFISAGQERDNAEAAAELVAGSAWRSIPNLPIEPALGATLLTALPNAENTSIHDLSATKRWTGEARRLGAQLEEAAFALTSVLGLETIADPNHVESLVWVANATLADAPPAAGWVRSEEALSKARESLSKLKAAILAEDSARRAAATFFTPAVANVPIDEIAQRLGAATGLRSWSSKARADRKIVASVAAVPIKEALKHLHLATEWQTTRAALSQEWELARDPLTPYSSAPFDEATADAFRNAEAIVHHASVVDWAGLENVLADGGLRQKGRVARDALGQATRAWGTFLVGSDPTLVAASVVGGFSDIVKTLDALDSDIDALEASSSHITAVVGDGASPARIWTIADAVSSATAKQKALKELMPGLDALVLRIAPSATESEFAQLREHLTWAAQVRGLVAALMGRDVFTPLTEAEVVSLTEAPFSHYLPTTGELWDARRDELIGHFIQERASDIASDLEDPEEALELLEYFASDLRGADAALAANEARERMVDLGVREILEKVVALDVADSEVPRYIENGALRHWLSHQLRYDRRLKTQTGDERDAIVAQFRELDHEVIHGSALEIIAAANDRKPASNYGQSALIRKEGEKKRRHIPVRELMDRSRDVIQAIHPCFMMSPLAVSQYLPTDMTFDYVIFDEASQVMPGDAVNCIYRGAALIAAGDQKQLPPTTFFVNASSVDEDSDEEDLATDYESVLDLMKSSGSFNAITLRWHYRSRHEHLIAFSNFSFYESKLITFPGAVASDEHLGVKFHLVDGTYRRSGARDNPIEAKAVAARVLNHFDSRPQESIGVVAFSAAQRDTIENALELARAARPDLDEHFAEGRLDGLFVKSLEEVQGDERDVIVLSVGYGPDENGKVYSNFGPINQKGGHRRLNVAVTRARKLVEVVSSVTAAQIGETGSEGVRHFRRYLDYAERGPTALSLELGAEGRGTDSPFEDAVIDVIRGMGFDVRPQVGVAGFRIDIGVIHPDRPGSFLLGVECDGAQYHSSRAARDRDRLRHEVLEGLGWRIHHIWGTAWYRNRDQEVERLRAVLEEQLAGPQEGRVSPRTQIRVVEIDEVESVAHLDPPTWTVPYEVTRFPKFPRVDLSDEHNARHLVAFVDAVVETEGPIHFDVLALRLREHSGVGRTGRLIRNTLVRSIQLSKAVENDGDFVSVAGRTVDRVRSATIEATRSVSQVHASELQLAVENVVRDAAGASRAEVTSAVARAFGWSRTGSEVSQAIAREIDGMVQVGLITEGSAGLSAVRE</sequence>
<evidence type="ECO:0000259" key="7">
    <source>
        <dbReference type="Pfam" id="PF13086"/>
    </source>
</evidence>
<keyword evidence="5" id="KW-0067">ATP-binding</keyword>
<dbReference type="InterPro" id="IPR027417">
    <property type="entry name" value="P-loop_NTPase"/>
</dbReference>